<comment type="caution">
    <text evidence="1">The sequence shown here is derived from an EMBL/GenBank/DDBJ whole genome shotgun (WGS) entry which is preliminary data.</text>
</comment>
<evidence type="ECO:0000313" key="2">
    <source>
        <dbReference type="Proteomes" id="UP000823941"/>
    </source>
</evidence>
<organism evidence="1 2">
    <name type="scientific">Plutella xylostella</name>
    <name type="common">Diamondback moth</name>
    <name type="synonym">Plutella maculipennis</name>
    <dbReference type="NCBI Taxonomy" id="51655"/>
    <lineage>
        <taxon>Eukaryota</taxon>
        <taxon>Metazoa</taxon>
        <taxon>Ecdysozoa</taxon>
        <taxon>Arthropoda</taxon>
        <taxon>Hexapoda</taxon>
        <taxon>Insecta</taxon>
        <taxon>Pterygota</taxon>
        <taxon>Neoptera</taxon>
        <taxon>Endopterygota</taxon>
        <taxon>Lepidoptera</taxon>
        <taxon>Glossata</taxon>
        <taxon>Ditrysia</taxon>
        <taxon>Yponomeutoidea</taxon>
        <taxon>Plutellidae</taxon>
        <taxon>Plutella</taxon>
    </lineage>
</organism>
<dbReference type="InterPro" id="IPR016161">
    <property type="entry name" value="Ald_DH/histidinol_DH"/>
</dbReference>
<dbReference type="SUPFAM" id="SSF53720">
    <property type="entry name" value="ALDH-like"/>
    <property type="match status" value="1"/>
</dbReference>
<dbReference type="Proteomes" id="UP000823941">
    <property type="component" value="Chromosome 19"/>
</dbReference>
<accession>A0ABQ7Q946</accession>
<sequence>MLVTVRIPSRCCLATLGVVAQYLHEGRSVRLVCAPDTAVLGHLFTELCYEAGFTTDHIRYCTITDHLINNHYSNGIVECHYLPGMVAGAVAVLTEQGDAESAASCLAGATVNPIYPWRLRRVLVQEAALAGLRRALARRAGAPPAPGRYCLPRSTFLLDPAADEPRLPPHLVLVSTYRTTKELLALLDEYRPIYLSLWCNDSSTRDEIAFATSAQNVWVNDYGAFEGPAEVGRSFFLGFDQARERNRMLYLAGEPPGRVDPTDEDVKLILQLKAGWDKLDLEQRRAAMLAALDRHEPGPAANDIEEHGRLREVLSDWEPESFAKVDKHTLCVGTTEKGCVVSFDTSFTYRVAINAFKSVLSGNVIIIPYANDAICKDLLGHFHDSGVPVVVSSSLAGVADYEIGAVVGKGGDTTNNILNAMRPCDDAHQSPELTLLARTHTTHPAHTLARLVWMPRPASGSAICCR</sequence>
<evidence type="ECO:0000313" key="1">
    <source>
        <dbReference type="EMBL" id="KAG7301757.1"/>
    </source>
</evidence>
<dbReference type="EMBL" id="JAHIBW010000019">
    <property type="protein sequence ID" value="KAG7301757.1"/>
    <property type="molecule type" value="Genomic_DNA"/>
</dbReference>
<protein>
    <submittedName>
        <fullName evidence="1">Uncharacterized protein</fullName>
    </submittedName>
</protein>
<keyword evidence="2" id="KW-1185">Reference proteome</keyword>
<proteinExistence type="predicted"/>
<gene>
    <name evidence="1" type="ORF">JYU34_014745</name>
</gene>
<reference evidence="1 2" key="1">
    <citation type="submission" date="2021-06" db="EMBL/GenBank/DDBJ databases">
        <title>A haploid diamondback moth (Plutella xylostella L.) genome assembly resolves 31 chromosomes and identifies a diamide resistance mutation.</title>
        <authorList>
            <person name="Ward C.M."/>
            <person name="Perry K.D."/>
            <person name="Baker G."/>
            <person name="Powis K."/>
            <person name="Heckel D.G."/>
            <person name="Baxter S.W."/>
        </authorList>
    </citation>
    <scope>NUCLEOTIDE SEQUENCE [LARGE SCALE GENOMIC DNA]</scope>
    <source>
        <strain evidence="1 2">LV</strain>
        <tissue evidence="1">Single pupa</tissue>
    </source>
</reference>
<name>A0ABQ7Q946_PLUXY</name>